<gene>
    <name evidence="1" type="ORF">H3309_08370</name>
</gene>
<dbReference type="GO" id="GO:0004553">
    <property type="term" value="F:hydrolase activity, hydrolyzing O-glycosyl compounds"/>
    <property type="evidence" value="ECO:0007669"/>
    <property type="project" value="TreeGrafter"/>
</dbReference>
<name>A0A7G5IMJ1_9SPHN</name>
<dbReference type="AlphaFoldDB" id="A0A7G5IMJ1"/>
<evidence type="ECO:0000313" key="2">
    <source>
        <dbReference type="Proteomes" id="UP000515292"/>
    </source>
</evidence>
<proteinExistence type="predicted"/>
<accession>A0A7G5IMJ1</accession>
<dbReference type="SUPFAM" id="SSF51445">
    <property type="entry name" value="(Trans)glycosidases"/>
    <property type="match status" value="1"/>
</dbReference>
<dbReference type="PANTHER" id="PTHR12631:SF10">
    <property type="entry name" value="BETA-XYLOSIDASE-LIKE PROTEIN-RELATED"/>
    <property type="match status" value="1"/>
</dbReference>
<dbReference type="InterPro" id="IPR051923">
    <property type="entry name" value="Glycosyl_Hydrolase_39"/>
</dbReference>
<reference evidence="1 2" key="1">
    <citation type="submission" date="2020-07" db="EMBL/GenBank/DDBJ databases">
        <title>Complete genome sequence for Sandaracinobacter sp. M6.</title>
        <authorList>
            <person name="Tang Y."/>
            <person name="Liu Q."/>
            <person name="Guo Z."/>
            <person name="Lei P."/>
            <person name="Huang B."/>
        </authorList>
    </citation>
    <scope>NUCLEOTIDE SEQUENCE [LARGE SCALE GENOMIC DNA]</scope>
    <source>
        <strain evidence="1 2">M6</strain>
    </source>
</reference>
<protein>
    <recommendedName>
        <fullName evidence="3">Beta-xylosidase</fullName>
    </recommendedName>
</protein>
<dbReference type="Proteomes" id="UP000515292">
    <property type="component" value="Chromosome"/>
</dbReference>
<dbReference type="InterPro" id="IPR017853">
    <property type="entry name" value="GH"/>
</dbReference>
<keyword evidence="2" id="KW-1185">Reference proteome</keyword>
<sequence>MEVPLPYVGQVRPRGTAEISGSNWLLGCETLDRDFADYDQYKEFIAPLGIKRLRMQAGWAKTEKVKGVLDFGWLDHIVNDATSRGFMPWLQTSYGNGIYPGGGGTNLSAGLPTSEEALAAYDRWVAAMVTRYRDKVWDWEVWNEPNFGDNILNTPEMTADFNVRTATIIKRIQPGARISGLALGHYNRPWVDRFFKRLNDRRGFPLFDNMTYHDYVYNPDGNVHEVAQLRAQLDRYAPGMRLRQGENGAPSGAGGGRGALWDYPWSELTQAKWNTRRMLRDLGQDIESSIFGLVEMNYTSGPINRLNFKGILKSDATKRVIRPKTAYYSIQHVTSIFDDSLERITALEELHTLEAAGPKANAFRHSTDRNVAVFGYRNRKSGRHAYTLWLAENIPSENNSPNINEVGLVNAEIDTPVWVDIITGAVHDIPASQVTRKGNITTIRGVPLYDAPVVLAHKSLIAIA</sequence>
<evidence type="ECO:0000313" key="1">
    <source>
        <dbReference type="EMBL" id="QMW24583.1"/>
    </source>
</evidence>
<evidence type="ECO:0008006" key="3">
    <source>
        <dbReference type="Google" id="ProtNLM"/>
    </source>
</evidence>
<dbReference type="KEGG" id="sand:H3309_08370"/>
<dbReference type="Gene3D" id="3.20.20.80">
    <property type="entry name" value="Glycosidases"/>
    <property type="match status" value="1"/>
</dbReference>
<dbReference type="PANTHER" id="PTHR12631">
    <property type="entry name" value="ALPHA-L-IDURONIDASE"/>
    <property type="match status" value="1"/>
</dbReference>
<dbReference type="EMBL" id="CP059851">
    <property type="protein sequence ID" value="QMW24583.1"/>
    <property type="molecule type" value="Genomic_DNA"/>
</dbReference>
<organism evidence="1 2">
    <name type="scientific">Sandaracinobacteroides saxicola</name>
    <dbReference type="NCBI Taxonomy" id="2759707"/>
    <lineage>
        <taxon>Bacteria</taxon>
        <taxon>Pseudomonadati</taxon>
        <taxon>Pseudomonadota</taxon>
        <taxon>Alphaproteobacteria</taxon>
        <taxon>Sphingomonadales</taxon>
        <taxon>Sphingosinicellaceae</taxon>
        <taxon>Sandaracinobacteroides</taxon>
    </lineage>
</organism>